<dbReference type="AlphaFoldDB" id="A0A819RET3"/>
<dbReference type="EMBL" id="CAJOBG010003112">
    <property type="protein sequence ID" value="CAF4046308.1"/>
    <property type="molecule type" value="Genomic_DNA"/>
</dbReference>
<proteinExistence type="predicted"/>
<dbReference type="Proteomes" id="UP000663842">
    <property type="component" value="Unassembled WGS sequence"/>
</dbReference>
<accession>A0A819RET3</accession>
<comment type="caution">
    <text evidence="2">The sequence shown here is derived from an EMBL/GenBank/DDBJ whole genome shotgun (WGS) entry which is preliminary data.</text>
</comment>
<reference evidence="2" key="1">
    <citation type="submission" date="2021-02" db="EMBL/GenBank/DDBJ databases">
        <authorList>
            <person name="Nowell W R."/>
        </authorList>
    </citation>
    <scope>NUCLEOTIDE SEQUENCE</scope>
</reference>
<keyword evidence="1" id="KW-0732">Signal</keyword>
<dbReference type="EMBL" id="CAJOBF010003693">
    <property type="protein sequence ID" value="CAF4104238.1"/>
    <property type="molecule type" value="Genomic_DNA"/>
</dbReference>
<sequence>MSCLLITVITISLSVSSKCSVARVTCCRRKDNRTRVSESNLICSETEMIFEILDQCIDDGSINGVENLLEIYCACN</sequence>
<evidence type="ECO:0000256" key="1">
    <source>
        <dbReference type="SAM" id="SignalP"/>
    </source>
</evidence>
<evidence type="ECO:0000313" key="4">
    <source>
        <dbReference type="Proteomes" id="UP000663866"/>
    </source>
</evidence>
<name>A0A819RET3_9BILA</name>
<protein>
    <submittedName>
        <fullName evidence="2">Uncharacterized protein</fullName>
    </submittedName>
</protein>
<evidence type="ECO:0000313" key="3">
    <source>
        <dbReference type="EMBL" id="CAF4104238.1"/>
    </source>
</evidence>
<dbReference type="Proteomes" id="UP000663866">
    <property type="component" value="Unassembled WGS sequence"/>
</dbReference>
<gene>
    <name evidence="2" type="ORF">OVN521_LOCUS17707</name>
    <name evidence="3" type="ORF">UXM345_LOCUS22427</name>
</gene>
<organism evidence="2 4">
    <name type="scientific">Rotaria magnacalcarata</name>
    <dbReference type="NCBI Taxonomy" id="392030"/>
    <lineage>
        <taxon>Eukaryota</taxon>
        <taxon>Metazoa</taxon>
        <taxon>Spiralia</taxon>
        <taxon>Gnathifera</taxon>
        <taxon>Rotifera</taxon>
        <taxon>Eurotatoria</taxon>
        <taxon>Bdelloidea</taxon>
        <taxon>Philodinida</taxon>
        <taxon>Philodinidae</taxon>
        <taxon>Rotaria</taxon>
    </lineage>
</organism>
<keyword evidence="4" id="KW-1185">Reference proteome</keyword>
<evidence type="ECO:0000313" key="2">
    <source>
        <dbReference type="EMBL" id="CAF4046308.1"/>
    </source>
</evidence>
<feature type="chain" id="PRO_5036235884" evidence="1">
    <location>
        <begin position="17"/>
        <end position="76"/>
    </location>
</feature>
<feature type="signal peptide" evidence="1">
    <location>
        <begin position="1"/>
        <end position="16"/>
    </location>
</feature>